<dbReference type="Proteomes" id="UP000030671">
    <property type="component" value="Unassembled WGS sequence"/>
</dbReference>
<gene>
    <name evidence="1" type="ORF">HETIRDRAFT_315958</name>
</gene>
<accession>W4KDX6</accession>
<organism evidence="1 2">
    <name type="scientific">Heterobasidion irregulare (strain TC 32-1)</name>
    <dbReference type="NCBI Taxonomy" id="747525"/>
    <lineage>
        <taxon>Eukaryota</taxon>
        <taxon>Fungi</taxon>
        <taxon>Dikarya</taxon>
        <taxon>Basidiomycota</taxon>
        <taxon>Agaricomycotina</taxon>
        <taxon>Agaricomycetes</taxon>
        <taxon>Russulales</taxon>
        <taxon>Bondarzewiaceae</taxon>
        <taxon>Heterobasidion</taxon>
        <taxon>Heterobasidion annosum species complex</taxon>
    </lineage>
</organism>
<reference evidence="1 2" key="1">
    <citation type="journal article" date="2012" name="New Phytol.">
        <title>Insight into trade-off between wood decay and parasitism from the genome of a fungal forest pathogen.</title>
        <authorList>
            <person name="Olson A."/>
            <person name="Aerts A."/>
            <person name="Asiegbu F."/>
            <person name="Belbahri L."/>
            <person name="Bouzid O."/>
            <person name="Broberg A."/>
            <person name="Canback B."/>
            <person name="Coutinho P.M."/>
            <person name="Cullen D."/>
            <person name="Dalman K."/>
            <person name="Deflorio G."/>
            <person name="van Diepen L.T."/>
            <person name="Dunand C."/>
            <person name="Duplessis S."/>
            <person name="Durling M."/>
            <person name="Gonthier P."/>
            <person name="Grimwood J."/>
            <person name="Fossdal C.G."/>
            <person name="Hansson D."/>
            <person name="Henrissat B."/>
            <person name="Hietala A."/>
            <person name="Himmelstrand K."/>
            <person name="Hoffmeister D."/>
            <person name="Hogberg N."/>
            <person name="James T.Y."/>
            <person name="Karlsson M."/>
            <person name="Kohler A."/>
            <person name="Kues U."/>
            <person name="Lee Y.H."/>
            <person name="Lin Y.C."/>
            <person name="Lind M."/>
            <person name="Lindquist E."/>
            <person name="Lombard V."/>
            <person name="Lucas S."/>
            <person name="Lunden K."/>
            <person name="Morin E."/>
            <person name="Murat C."/>
            <person name="Park J."/>
            <person name="Raffaello T."/>
            <person name="Rouze P."/>
            <person name="Salamov A."/>
            <person name="Schmutz J."/>
            <person name="Solheim H."/>
            <person name="Stahlberg J."/>
            <person name="Velez H."/>
            <person name="de Vries R.P."/>
            <person name="Wiebenga A."/>
            <person name="Woodward S."/>
            <person name="Yakovlev I."/>
            <person name="Garbelotto M."/>
            <person name="Martin F."/>
            <person name="Grigoriev I.V."/>
            <person name="Stenlid J."/>
        </authorList>
    </citation>
    <scope>NUCLEOTIDE SEQUENCE [LARGE SCALE GENOMIC DNA]</scope>
    <source>
        <strain evidence="1 2">TC 32-1</strain>
    </source>
</reference>
<dbReference type="HOGENOM" id="CLU_1865381_0_0_1"/>
<evidence type="ECO:0000313" key="1">
    <source>
        <dbReference type="EMBL" id="ETW83261.1"/>
    </source>
</evidence>
<protein>
    <submittedName>
        <fullName evidence="1">Uncharacterized protein</fullName>
    </submittedName>
</protein>
<dbReference type="AlphaFoldDB" id="W4KDX6"/>
<keyword evidence="2" id="KW-1185">Reference proteome</keyword>
<name>W4KDX6_HETIT</name>
<dbReference type="KEGG" id="hir:HETIRDRAFT_315958"/>
<proteinExistence type="predicted"/>
<dbReference type="InParanoid" id="W4KDX6"/>
<sequence length="137" mass="16679">MPRKNNRQYKKKTSVPDNHYVGDNLSLSEEYTILWVYKEQYRSMPEDRAEIERMIVEFFHYLAQKGFDDIGVVRIYSTMHKTNTKFGDKRDHIQVRVYAKDGHRWWVRKGKKDRWGAIHIPKDRHLWRPLLFVEKNA</sequence>
<dbReference type="GeneID" id="20670275"/>
<dbReference type="RefSeq" id="XP_009545532.1">
    <property type="nucleotide sequence ID" value="XM_009547237.1"/>
</dbReference>
<evidence type="ECO:0000313" key="2">
    <source>
        <dbReference type="Proteomes" id="UP000030671"/>
    </source>
</evidence>
<dbReference type="EMBL" id="KI925457">
    <property type="protein sequence ID" value="ETW83261.1"/>
    <property type="molecule type" value="Genomic_DNA"/>
</dbReference>